<dbReference type="EC" id="2.7.13.3" evidence="2"/>
<feature type="modified residue" description="4-aspartylphosphate" evidence="4">
    <location>
        <position position="59"/>
    </location>
</feature>
<dbReference type="InterPro" id="IPR036890">
    <property type="entry name" value="HATPase_C_sf"/>
</dbReference>
<dbReference type="Gene3D" id="3.40.50.2300">
    <property type="match status" value="1"/>
</dbReference>
<dbReference type="KEGG" id="tig:THII_0354"/>
<evidence type="ECO:0000256" key="4">
    <source>
        <dbReference type="PROSITE-ProRule" id="PRU00169"/>
    </source>
</evidence>
<proteinExistence type="predicted"/>
<evidence type="ECO:0000313" key="9">
    <source>
        <dbReference type="Proteomes" id="UP000031623"/>
    </source>
</evidence>
<dbReference type="InterPro" id="IPR036097">
    <property type="entry name" value="HisK_dim/P_sf"/>
</dbReference>
<dbReference type="InterPro" id="IPR011006">
    <property type="entry name" value="CheY-like_superfamily"/>
</dbReference>
<evidence type="ECO:0000256" key="1">
    <source>
        <dbReference type="ARBA" id="ARBA00000085"/>
    </source>
</evidence>
<dbReference type="Pfam" id="PF00072">
    <property type="entry name" value="Response_reg"/>
    <property type="match status" value="1"/>
</dbReference>
<dbReference type="Proteomes" id="UP000031623">
    <property type="component" value="Chromosome"/>
</dbReference>
<dbReference type="GO" id="GO:0000155">
    <property type="term" value="F:phosphorelay sensor kinase activity"/>
    <property type="evidence" value="ECO:0007669"/>
    <property type="project" value="InterPro"/>
</dbReference>
<evidence type="ECO:0000259" key="7">
    <source>
        <dbReference type="PROSITE" id="PS50110"/>
    </source>
</evidence>
<dbReference type="SMART" id="SM00388">
    <property type="entry name" value="HisKA"/>
    <property type="match status" value="1"/>
</dbReference>
<dbReference type="SUPFAM" id="SSF52172">
    <property type="entry name" value="CheY-like"/>
    <property type="match status" value="1"/>
</dbReference>
<evidence type="ECO:0000256" key="3">
    <source>
        <dbReference type="ARBA" id="ARBA00022553"/>
    </source>
</evidence>
<sequence length="372" mass="41848">METDTTIKGTLLVIDDIPDNIKILLEILTRLHFKVLTAREGQQGIKIAEYVLPDLILLDIMMPEMDGFEVCRQLKSQAATQAIPIIFMTALDDVQSKIKGFECGAADYITKPFQHKEVVARVETHIHLHQLQQQLQAQMKELEQRNKELDAFAHTVAHDLKNPLNGVINLTEVLLETCPFNTYNSDVVKCKERLQIVTQAGRQMLNIIESMLLLAGVSKQKLAALQPLNMDKIIAQVIQNLTPMLTEYQGEIRLPSRWPTAKGYAPWVQEIWMNYLTNGLKYAGKPPVLELGAHTQADEMICFWVQDNGHGIAKEEQQRLFTPFTRLQENHAHGHGLGLSIVQQIAEKLGGQVGVESQPGQGSLFFFTLPAE</sequence>
<feature type="domain" description="Histidine kinase" evidence="6">
    <location>
        <begin position="155"/>
        <end position="372"/>
    </location>
</feature>
<dbReference type="PROSITE" id="PS50110">
    <property type="entry name" value="RESPONSE_REGULATORY"/>
    <property type="match status" value="1"/>
</dbReference>
<dbReference type="PANTHER" id="PTHR43547">
    <property type="entry name" value="TWO-COMPONENT HISTIDINE KINASE"/>
    <property type="match status" value="1"/>
</dbReference>
<dbReference type="PRINTS" id="PR00344">
    <property type="entry name" value="BCTRLSENSOR"/>
</dbReference>
<dbReference type="SMART" id="SM00387">
    <property type="entry name" value="HATPase_c"/>
    <property type="match status" value="1"/>
</dbReference>
<reference evidence="8 9" key="1">
    <citation type="journal article" date="2014" name="ISME J.">
        <title>Ecophysiology of Thioploca ingrica as revealed by the complete genome sequence supplemented with proteomic evidence.</title>
        <authorList>
            <person name="Kojima H."/>
            <person name="Ogura Y."/>
            <person name="Yamamoto N."/>
            <person name="Togashi T."/>
            <person name="Mori H."/>
            <person name="Watanabe T."/>
            <person name="Nemoto F."/>
            <person name="Kurokawa K."/>
            <person name="Hayashi T."/>
            <person name="Fukui M."/>
        </authorList>
    </citation>
    <scope>NUCLEOTIDE SEQUENCE [LARGE SCALE GENOMIC DNA]</scope>
</reference>
<dbReference type="Gene3D" id="1.10.287.130">
    <property type="match status" value="1"/>
</dbReference>
<gene>
    <name evidence="8" type="ORF">THII_0354</name>
</gene>
<dbReference type="CDD" id="cd00082">
    <property type="entry name" value="HisKA"/>
    <property type="match status" value="1"/>
</dbReference>
<dbReference type="Pfam" id="PF02518">
    <property type="entry name" value="HATPase_c"/>
    <property type="match status" value="1"/>
</dbReference>
<dbReference type="AlphaFoldDB" id="A0A090BU82"/>
<dbReference type="InterPro" id="IPR001789">
    <property type="entry name" value="Sig_transdc_resp-reg_receiver"/>
</dbReference>
<evidence type="ECO:0000259" key="6">
    <source>
        <dbReference type="PROSITE" id="PS50109"/>
    </source>
</evidence>
<keyword evidence="5" id="KW-0175">Coiled coil</keyword>
<keyword evidence="9" id="KW-1185">Reference proteome</keyword>
<dbReference type="PROSITE" id="PS50109">
    <property type="entry name" value="HIS_KIN"/>
    <property type="match status" value="1"/>
</dbReference>
<dbReference type="InterPro" id="IPR003661">
    <property type="entry name" value="HisK_dim/P_dom"/>
</dbReference>
<evidence type="ECO:0000256" key="2">
    <source>
        <dbReference type="ARBA" id="ARBA00012438"/>
    </source>
</evidence>
<feature type="coiled-coil region" evidence="5">
    <location>
        <begin position="125"/>
        <end position="152"/>
    </location>
</feature>
<comment type="catalytic activity">
    <reaction evidence="1">
        <text>ATP + protein L-histidine = ADP + protein N-phospho-L-histidine.</text>
        <dbReference type="EC" id="2.7.13.3"/>
    </reaction>
</comment>
<accession>A0A090BU82</accession>
<dbReference type="HOGENOM" id="CLU_000445_114_72_6"/>
<dbReference type="OrthoDB" id="9804645at2"/>
<evidence type="ECO:0000313" key="8">
    <source>
        <dbReference type="EMBL" id="BAP54651.1"/>
    </source>
</evidence>
<feature type="domain" description="Response regulatory" evidence="7">
    <location>
        <begin position="10"/>
        <end position="126"/>
    </location>
</feature>
<dbReference type="InterPro" id="IPR003594">
    <property type="entry name" value="HATPase_dom"/>
</dbReference>
<dbReference type="Gene3D" id="3.30.565.10">
    <property type="entry name" value="Histidine kinase-like ATPase, C-terminal domain"/>
    <property type="match status" value="1"/>
</dbReference>
<dbReference type="PANTHER" id="PTHR43547:SF2">
    <property type="entry name" value="HYBRID SIGNAL TRANSDUCTION HISTIDINE KINASE C"/>
    <property type="match status" value="1"/>
</dbReference>
<dbReference type="CDD" id="cd19920">
    <property type="entry name" value="REC_PA4781-like"/>
    <property type="match status" value="1"/>
</dbReference>
<name>A0A090BU82_9GAMM</name>
<dbReference type="Pfam" id="PF00512">
    <property type="entry name" value="HisKA"/>
    <property type="match status" value="1"/>
</dbReference>
<evidence type="ECO:0000256" key="5">
    <source>
        <dbReference type="SAM" id="Coils"/>
    </source>
</evidence>
<dbReference type="SUPFAM" id="SSF55874">
    <property type="entry name" value="ATPase domain of HSP90 chaperone/DNA topoisomerase II/histidine kinase"/>
    <property type="match status" value="1"/>
</dbReference>
<dbReference type="InterPro" id="IPR005467">
    <property type="entry name" value="His_kinase_dom"/>
</dbReference>
<dbReference type="InterPro" id="IPR004358">
    <property type="entry name" value="Sig_transdc_His_kin-like_C"/>
</dbReference>
<dbReference type="SMART" id="SM00448">
    <property type="entry name" value="REC"/>
    <property type="match status" value="1"/>
</dbReference>
<keyword evidence="3 4" id="KW-0597">Phosphoprotein</keyword>
<dbReference type="STRING" id="40754.THII_0354"/>
<organism evidence="8 9">
    <name type="scientific">Thioploca ingrica</name>
    <dbReference type="NCBI Taxonomy" id="40754"/>
    <lineage>
        <taxon>Bacteria</taxon>
        <taxon>Pseudomonadati</taxon>
        <taxon>Pseudomonadota</taxon>
        <taxon>Gammaproteobacteria</taxon>
        <taxon>Thiotrichales</taxon>
        <taxon>Thiotrichaceae</taxon>
        <taxon>Thioploca</taxon>
    </lineage>
</organism>
<dbReference type="SUPFAM" id="SSF47384">
    <property type="entry name" value="Homodimeric domain of signal transducing histidine kinase"/>
    <property type="match status" value="1"/>
</dbReference>
<protein>
    <recommendedName>
        <fullName evidence="2">histidine kinase</fullName>
        <ecNumber evidence="2">2.7.13.3</ecNumber>
    </recommendedName>
</protein>
<dbReference type="EMBL" id="AP014633">
    <property type="protein sequence ID" value="BAP54651.1"/>
    <property type="molecule type" value="Genomic_DNA"/>
</dbReference>